<feature type="domain" description="Histidine kinase" evidence="13">
    <location>
        <begin position="302"/>
        <end position="493"/>
    </location>
</feature>
<dbReference type="Pfam" id="PF00989">
    <property type="entry name" value="PAS"/>
    <property type="match status" value="2"/>
</dbReference>
<dbReference type="InterPro" id="IPR004358">
    <property type="entry name" value="Sig_transdc_His_kin-like_C"/>
</dbReference>
<keyword evidence="9" id="KW-0547">Nucleotide-binding</keyword>
<dbReference type="SUPFAM" id="SSF55785">
    <property type="entry name" value="PYP-like sensor domain (PAS domain)"/>
    <property type="match status" value="2"/>
</dbReference>
<evidence type="ECO:0000313" key="18">
    <source>
        <dbReference type="Proteomes" id="UP000523431"/>
    </source>
</evidence>
<dbReference type="AlphaFoldDB" id="A0A7W6VBX9"/>
<gene>
    <name evidence="16" type="ORF">GGE46_003967</name>
    <name evidence="17" type="ORF">GGE57_003780</name>
</gene>
<reference evidence="18 19" key="1">
    <citation type="submission" date="2020-08" db="EMBL/GenBank/DDBJ databases">
        <title>Genomic Encyclopedia of Type Strains, Phase IV (KMG-V): Genome sequencing to study the core and pangenomes of soil and plant-associated prokaryotes.</title>
        <authorList>
            <person name="Whitman W."/>
        </authorList>
    </citation>
    <scope>NUCLEOTIDE SEQUENCE [LARGE SCALE GENOMIC DNA]</scope>
    <source>
        <strain evidence="16 19">SEMIA 471</strain>
        <strain evidence="17 18">SEMIA 489</strain>
    </source>
</reference>
<evidence type="ECO:0000256" key="4">
    <source>
        <dbReference type="ARBA" id="ARBA00022553"/>
    </source>
</evidence>
<dbReference type="PROSITE" id="PS50109">
    <property type="entry name" value="HIS_KIN"/>
    <property type="match status" value="1"/>
</dbReference>
<keyword evidence="6" id="KW-0288">FMN</keyword>
<dbReference type="InterPro" id="IPR035965">
    <property type="entry name" value="PAS-like_dom_sf"/>
</dbReference>
<dbReference type="GO" id="GO:0004673">
    <property type="term" value="F:protein histidine kinase activity"/>
    <property type="evidence" value="ECO:0007669"/>
    <property type="project" value="UniProtKB-EC"/>
</dbReference>
<dbReference type="PROSITE" id="PS50113">
    <property type="entry name" value="PAC"/>
    <property type="match status" value="1"/>
</dbReference>
<evidence type="ECO:0000256" key="9">
    <source>
        <dbReference type="ARBA" id="ARBA00022741"/>
    </source>
</evidence>
<evidence type="ECO:0000256" key="12">
    <source>
        <dbReference type="ARBA" id="ARBA00023026"/>
    </source>
</evidence>
<dbReference type="SUPFAM" id="SSF55874">
    <property type="entry name" value="ATPase domain of HSP90 chaperone/DNA topoisomerase II/histidine kinase"/>
    <property type="match status" value="1"/>
</dbReference>
<organism evidence="16 19">
    <name type="scientific">Rhizobium etli</name>
    <dbReference type="NCBI Taxonomy" id="29449"/>
    <lineage>
        <taxon>Bacteria</taxon>
        <taxon>Pseudomonadati</taxon>
        <taxon>Pseudomonadota</taxon>
        <taxon>Alphaproteobacteria</taxon>
        <taxon>Hyphomicrobiales</taxon>
        <taxon>Rhizobiaceae</taxon>
        <taxon>Rhizobium/Agrobacterium group</taxon>
        <taxon>Rhizobium</taxon>
    </lineage>
</organism>
<dbReference type="NCBIfam" id="TIGR00229">
    <property type="entry name" value="sensory_box"/>
    <property type="match status" value="2"/>
</dbReference>
<keyword evidence="10" id="KW-0418">Kinase</keyword>
<dbReference type="EMBL" id="JACIHU010000008">
    <property type="protein sequence ID" value="MBB4481371.1"/>
    <property type="molecule type" value="Genomic_DNA"/>
</dbReference>
<protein>
    <recommendedName>
        <fullName evidence="3">Blue-light-activated histidine kinase</fullName>
        <ecNumber evidence="2">2.7.13.3</ecNumber>
    </recommendedName>
</protein>
<feature type="domain" description="PAC" evidence="15">
    <location>
        <begin position="118"/>
        <end position="171"/>
    </location>
</feature>
<dbReference type="Pfam" id="PF07568">
    <property type="entry name" value="HisKA_2"/>
    <property type="match status" value="1"/>
</dbReference>
<dbReference type="InterPro" id="IPR011102">
    <property type="entry name" value="Sig_transdc_His_kinase_HWE"/>
</dbReference>
<feature type="domain" description="PAS" evidence="14">
    <location>
        <begin position="172"/>
        <end position="245"/>
    </location>
</feature>
<evidence type="ECO:0000259" key="13">
    <source>
        <dbReference type="PROSITE" id="PS50109"/>
    </source>
</evidence>
<keyword evidence="4" id="KW-0597">Phosphoprotein</keyword>
<dbReference type="PANTHER" id="PTHR41523">
    <property type="entry name" value="TWO-COMPONENT SYSTEM SENSOR PROTEIN"/>
    <property type="match status" value="1"/>
</dbReference>
<evidence type="ECO:0000313" key="19">
    <source>
        <dbReference type="Proteomes" id="UP000557344"/>
    </source>
</evidence>
<dbReference type="InterPro" id="IPR005467">
    <property type="entry name" value="His_kinase_dom"/>
</dbReference>
<sequence>MTSFLGRLLYANARPAKLLQQVLMLGRGNPGVRGMDQYSFASDETEIYRHIIESARDYAIIAMDLDGTVVTWSAGAEHLFGYPESEVIGQNGTIIFSFEDQLAGAMPKEMRLALSTGRAGDNRWHVRKDGSLFWASGLMMPLRNDVGEVYGLIKIVRDRTRTLQQEEALRASEERLQLILKSAIDYAIFAFDQDGLIISWNTGACRIFGYEEDDIIGRDARILFLPDDRSEGALEGEMKAALERGRAQNERFHLRKDGSTFWGSGLTMPLRVRHPRAGYLKVLRDDTERHFADEHQQIMLREMSHRVKNSLALVAAVLAMQARSARQPEVGQALRDAEARVGTIAQVHDQLWRQPNIETVDLADFLSSLCQRLQQSSSRHSLSVNADPCIVDADRAIQIALLVNELVTNAFKHAFPDICGGVTVSTRCIGDEIRLEVADNGTGLPAEFSSFEGDGKSLGMKIVRALVQQLRAELHIENRQPGSGFVIRLPRNP</sequence>
<dbReference type="Proteomes" id="UP000523431">
    <property type="component" value="Unassembled WGS sequence"/>
</dbReference>
<dbReference type="SMART" id="SM00911">
    <property type="entry name" value="HWE_HK"/>
    <property type="match status" value="1"/>
</dbReference>
<dbReference type="GO" id="GO:0005524">
    <property type="term" value="F:ATP binding"/>
    <property type="evidence" value="ECO:0007669"/>
    <property type="project" value="UniProtKB-KW"/>
</dbReference>
<evidence type="ECO:0000259" key="14">
    <source>
        <dbReference type="PROSITE" id="PS50112"/>
    </source>
</evidence>
<dbReference type="SMART" id="SM00091">
    <property type="entry name" value="PAS"/>
    <property type="match status" value="2"/>
</dbReference>
<dbReference type="InterPro" id="IPR003594">
    <property type="entry name" value="HATPase_dom"/>
</dbReference>
<evidence type="ECO:0000256" key="3">
    <source>
        <dbReference type="ARBA" id="ARBA00021740"/>
    </source>
</evidence>
<dbReference type="Gene3D" id="3.30.565.10">
    <property type="entry name" value="Histidine kinase-like ATPase, C-terminal domain"/>
    <property type="match status" value="1"/>
</dbReference>
<keyword evidence="5" id="KW-0285">Flavoprotein</keyword>
<dbReference type="Gene3D" id="3.30.450.20">
    <property type="entry name" value="PAS domain"/>
    <property type="match status" value="2"/>
</dbReference>
<evidence type="ECO:0000256" key="2">
    <source>
        <dbReference type="ARBA" id="ARBA00012438"/>
    </source>
</evidence>
<evidence type="ECO:0000256" key="1">
    <source>
        <dbReference type="ARBA" id="ARBA00000085"/>
    </source>
</evidence>
<evidence type="ECO:0000256" key="6">
    <source>
        <dbReference type="ARBA" id="ARBA00022643"/>
    </source>
</evidence>
<evidence type="ECO:0000256" key="11">
    <source>
        <dbReference type="ARBA" id="ARBA00022840"/>
    </source>
</evidence>
<proteinExistence type="predicted"/>
<dbReference type="EMBL" id="JACIID010000008">
    <property type="protein sequence ID" value="MBB4537016.1"/>
    <property type="molecule type" value="Genomic_DNA"/>
</dbReference>
<keyword evidence="8" id="KW-0677">Repeat</keyword>
<feature type="domain" description="PAS" evidence="14">
    <location>
        <begin position="44"/>
        <end position="117"/>
    </location>
</feature>
<dbReference type="InterPro" id="IPR036890">
    <property type="entry name" value="HATPase_C_sf"/>
</dbReference>
<dbReference type="EC" id="2.7.13.3" evidence="2"/>
<comment type="caution">
    <text evidence="16">The sequence shown here is derived from an EMBL/GenBank/DDBJ whole genome shotgun (WGS) entry which is preliminary data.</text>
</comment>
<dbReference type="PRINTS" id="PR00344">
    <property type="entry name" value="BCTRLSENSOR"/>
</dbReference>
<evidence type="ECO:0000259" key="15">
    <source>
        <dbReference type="PROSITE" id="PS50113"/>
    </source>
</evidence>
<evidence type="ECO:0000313" key="17">
    <source>
        <dbReference type="EMBL" id="MBB4537016.1"/>
    </source>
</evidence>
<keyword evidence="12" id="KW-0843">Virulence</keyword>
<dbReference type="CDD" id="cd00130">
    <property type="entry name" value="PAS"/>
    <property type="match status" value="2"/>
</dbReference>
<dbReference type="SMART" id="SM00387">
    <property type="entry name" value="HATPase_c"/>
    <property type="match status" value="1"/>
</dbReference>
<dbReference type="GO" id="GO:0006355">
    <property type="term" value="P:regulation of DNA-templated transcription"/>
    <property type="evidence" value="ECO:0007669"/>
    <property type="project" value="InterPro"/>
</dbReference>
<keyword evidence="11" id="KW-0067">ATP-binding</keyword>
<comment type="catalytic activity">
    <reaction evidence="1">
        <text>ATP + protein L-histidine = ADP + protein N-phospho-L-histidine.</text>
        <dbReference type="EC" id="2.7.13.3"/>
    </reaction>
</comment>
<evidence type="ECO:0000313" key="16">
    <source>
        <dbReference type="EMBL" id="MBB4481371.1"/>
    </source>
</evidence>
<dbReference type="InterPro" id="IPR013767">
    <property type="entry name" value="PAS_fold"/>
</dbReference>
<evidence type="ECO:0000256" key="8">
    <source>
        <dbReference type="ARBA" id="ARBA00022737"/>
    </source>
</evidence>
<name>A0A7W6VBX9_RHIET</name>
<dbReference type="PROSITE" id="PS01228">
    <property type="entry name" value="COF_1"/>
    <property type="match status" value="1"/>
</dbReference>
<dbReference type="PROSITE" id="PS50112">
    <property type="entry name" value="PAS"/>
    <property type="match status" value="2"/>
</dbReference>
<evidence type="ECO:0000256" key="10">
    <source>
        <dbReference type="ARBA" id="ARBA00022777"/>
    </source>
</evidence>
<dbReference type="Pfam" id="PF02518">
    <property type="entry name" value="HATPase_c"/>
    <property type="match status" value="1"/>
</dbReference>
<dbReference type="InterPro" id="IPR000700">
    <property type="entry name" value="PAS-assoc_C"/>
</dbReference>
<dbReference type="Proteomes" id="UP000557344">
    <property type="component" value="Unassembled WGS sequence"/>
</dbReference>
<keyword evidence="7" id="KW-0808">Transferase</keyword>
<evidence type="ECO:0000256" key="5">
    <source>
        <dbReference type="ARBA" id="ARBA00022630"/>
    </source>
</evidence>
<dbReference type="InterPro" id="IPR011495">
    <property type="entry name" value="Sig_transdc_His_kin_sub2_dim/P"/>
</dbReference>
<dbReference type="InterPro" id="IPR000014">
    <property type="entry name" value="PAS"/>
</dbReference>
<dbReference type="PANTHER" id="PTHR41523:SF8">
    <property type="entry name" value="ETHYLENE RESPONSE SENSOR PROTEIN"/>
    <property type="match status" value="1"/>
</dbReference>
<evidence type="ECO:0000256" key="7">
    <source>
        <dbReference type="ARBA" id="ARBA00022679"/>
    </source>
</evidence>
<accession>A0A7W6VBX9</accession>